<organism evidence="1">
    <name type="scientific">marine sediment metagenome</name>
    <dbReference type="NCBI Taxonomy" id="412755"/>
    <lineage>
        <taxon>unclassified sequences</taxon>
        <taxon>metagenomes</taxon>
        <taxon>ecological metagenomes</taxon>
    </lineage>
</organism>
<proteinExistence type="predicted"/>
<evidence type="ECO:0000313" key="1">
    <source>
        <dbReference type="EMBL" id="KKN90013.1"/>
    </source>
</evidence>
<protein>
    <submittedName>
        <fullName evidence="1">Uncharacterized protein</fullName>
    </submittedName>
</protein>
<reference evidence="1" key="1">
    <citation type="journal article" date="2015" name="Nature">
        <title>Complex archaea that bridge the gap between prokaryotes and eukaryotes.</title>
        <authorList>
            <person name="Spang A."/>
            <person name="Saw J.H."/>
            <person name="Jorgensen S.L."/>
            <person name="Zaremba-Niedzwiedzka K."/>
            <person name="Martijn J."/>
            <person name="Lind A.E."/>
            <person name="van Eijk R."/>
            <person name="Schleper C."/>
            <person name="Guy L."/>
            <person name="Ettema T.J."/>
        </authorList>
    </citation>
    <scope>NUCLEOTIDE SEQUENCE</scope>
</reference>
<comment type="caution">
    <text evidence="1">The sequence shown here is derived from an EMBL/GenBank/DDBJ whole genome shotgun (WGS) entry which is preliminary data.</text>
</comment>
<name>A0A0F9XE15_9ZZZZ</name>
<accession>A0A0F9XE15</accession>
<dbReference type="AlphaFoldDB" id="A0A0F9XE15"/>
<sequence length="120" mass="13850">MPQKITGPRKTMSNGKRRSERYQLIILREGGKESFLGITSDPKFLRNSYLMHLGFDNICFRDDFEKRLLSDEESWEMMSLPVNMVKALVDSRKESYDIFEALLAAGREGQAIKEGRKSRG</sequence>
<dbReference type="EMBL" id="LAZR01000113">
    <property type="protein sequence ID" value="KKN90013.1"/>
    <property type="molecule type" value="Genomic_DNA"/>
</dbReference>
<gene>
    <name evidence="1" type="ORF">LCGC14_0231250</name>
</gene>